<organism evidence="2 3">
    <name type="scientific">Aphanomyces astaci</name>
    <name type="common">Crayfish plague agent</name>
    <dbReference type="NCBI Taxonomy" id="112090"/>
    <lineage>
        <taxon>Eukaryota</taxon>
        <taxon>Sar</taxon>
        <taxon>Stramenopiles</taxon>
        <taxon>Oomycota</taxon>
        <taxon>Saprolegniomycetes</taxon>
        <taxon>Saprolegniales</taxon>
        <taxon>Verrucalvaceae</taxon>
        <taxon>Aphanomyces</taxon>
    </lineage>
</organism>
<dbReference type="GO" id="GO:0042073">
    <property type="term" value="P:intraciliary transport"/>
    <property type="evidence" value="ECO:0007669"/>
    <property type="project" value="InterPro"/>
</dbReference>
<gene>
    <name evidence="2" type="ORF">DYB31_016309</name>
</gene>
<comment type="caution">
    <text evidence="2">The sequence shown here is derived from an EMBL/GenBank/DDBJ whole genome shotgun (WGS) entry which is preliminary data.</text>
</comment>
<dbReference type="EMBL" id="QUTE01013408">
    <property type="protein sequence ID" value="RHZ04593.1"/>
    <property type="molecule type" value="Genomic_DNA"/>
</dbReference>
<dbReference type="PROSITE" id="PS50082">
    <property type="entry name" value="WD_REPEATS_2"/>
    <property type="match status" value="1"/>
</dbReference>
<dbReference type="GO" id="GO:0005868">
    <property type="term" value="C:cytoplasmic dynein complex"/>
    <property type="evidence" value="ECO:0007669"/>
    <property type="project" value="InterPro"/>
</dbReference>
<feature type="non-terminal residue" evidence="2">
    <location>
        <position position="1"/>
    </location>
</feature>
<evidence type="ECO:0000256" key="1">
    <source>
        <dbReference type="PROSITE-ProRule" id="PRU00221"/>
    </source>
</evidence>
<dbReference type="PANTHER" id="PTHR16022:SF0">
    <property type="entry name" value="CYTOPLASMIC DYNEIN 2 INTERMEDIATE CHAIN 1"/>
    <property type="match status" value="1"/>
</dbReference>
<dbReference type="InterPro" id="IPR042505">
    <property type="entry name" value="DYNC2I1"/>
</dbReference>
<feature type="repeat" description="WD" evidence="1">
    <location>
        <begin position="213"/>
        <end position="241"/>
    </location>
</feature>
<dbReference type="InterPro" id="IPR036322">
    <property type="entry name" value="WD40_repeat_dom_sf"/>
</dbReference>
<dbReference type="Gene3D" id="2.130.10.10">
    <property type="entry name" value="YVTN repeat-like/Quinoprotein amine dehydrogenase"/>
    <property type="match status" value="2"/>
</dbReference>
<dbReference type="Proteomes" id="UP000266196">
    <property type="component" value="Unassembled WGS sequence"/>
</dbReference>
<dbReference type="VEuPathDB" id="FungiDB:H257_02186"/>
<dbReference type="InterPro" id="IPR001680">
    <property type="entry name" value="WD40_rpt"/>
</dbReference>
<protein>
    <submittedName>
        <fullName evidence="2">Uncharacterized protein</fullName>
    </submittedName>
</protein>
<sequence length="426" mass="46414">EILDKKKMETERFDMFQLAPLTDFDKYMGQLRVCAVRQVFVQTNDDARSVQTQTKPRAMKDQSMLFPDDMGVDAALTDSTTTTTSSRRFIGFLARASHACEVLLEENLMYADGASNQQQHDTIPQSQCDTASLNGFSAKQVSINADHASTSLADMAFSHQVSHWLVGGYGPADDGDNNAPFADKSILSVWDINQVQSPVRCVCMRWLRAEGVVSCVGFGPGRDMFVLSGSDEGAVQVWDLRLPPSPRFEDSTLHNHPLGSRALSIDSCVEIGGRVKLVKTAVIDSVAAPSLLVGPSANEFAFFPADPNQFVVGTTGGAIVHGSRFDKKLGVKAYRRGGDYGGGGVSAVTSLAFHPTLSQYFLAGYADGSLSLFHVDLARDIASWYDVALGVSRVMWSPSRPSVFYVLYTNGTLTIWDLLTSRMVTY</sequence>
<dbReference type="PANTHER" id="PTHR16022">
    <property type="entry name" value="WD REPEAT DOMAIN 60"/>
    <property type="match status" value="1"/>
</dbReference>
<keyword evidence="1" id="KW-0853">WD repeat</keyword>
<dbReference type="SMART" id="SM00320">
    <property type="entry name" value="WD40"/>
    <property type="match status" value="3"/>
</dbReference>
<dbReference type="AlphaFoldDB" id="A0A397ES37"/>
<dbReference type="GO" id="GO:0005929">
    <property type="term" value="C:cilium"/>
    <property type="evidence" value="ECO:0007669"/>
    <property type="project" value="GOC"/>
</dbReference>
<dbReference type="GO" id="GO:0045504">
    <property type="term" value="F:dynein heavy chain binding"/>
    <property type="evidence" value="ECO:0007669"/>
    <property type="project" value="InterPro"/>
</dbReference>
<dbReference type="GO" id="GO:0045503">
    <property type="term" value="F:dynein light chain binding"/>
    <property type="evidence" value="ECO:0007669"/>
    <property type="project" value="InterPro"/>
</dbReference>
<dbReference type="InterPro" id="IPR015943">
    <property type="entry name" value="WD40/YVTN_repeat-like_dom_sf"/>
</dbReference>
<reference evidence="2 3" key="1">
    <citation type="submission" date="2018-08" db="EMBL/GenBank/DDBJ databases">
        <title>Aphanomyces genome sequencing and annotation.</title>
        <authorList>
            <person name="Minardi D."/>
            <person name="Oidtmann B."/>
            <person name="Van Der Giezen M."/>
            <person name="Studholme D.J."/>
        </authorList>
    </citation>
    <scope>NUCLEOTIDE SEQUENCE [LARGE SCALE GENOMIC DNA]</scope>
    <source>
        <strain evidence="2 3">197901</strain>
    </source>
</reference>
<dbReference type="SUPFAM" id="SSF50978">
    <property type="entry name" value="WD40 repeat-like"/>
    <property type="match status" value="1"/>
</dbReference>
<accession>A0A397ES37</accession>
<evidence type="ECO:0000313" key="3">
    <source>
        <dbReference type="Proteomes" id="UP000266196"/>
    </source>
</evidence>
<evidence type="ECO:0000313" key="2">
    <source>
        <dbReference type="EMBL" id="RHZ04593.1"/>
    </source>
</evidence>
<name>A0A397ES37_APHAT</name>
<proteinExistence type="predicted"/>